<evidence type="ECO:0000313" key="11">
    <source>
        <dbReference type="EMBL" id="ETD25133.1"/>
    </source>
</evidence>
<dbReference type="GO" id="GO:0016779">
    <property type="term" value="F:nucleotidyltransferase activity"/>
    <property type="evidence" value="ECO:0007669"/>
    <property type="project" value="UniProtKB-KW"/>
</dbReference>
<dbReference type="Proteomes" id="UP000018731">
    <property type="component" value="Unassembled WGS sequence"/>
</dbReference>
<dbReference type="PROSITE" id="PS00718">
    <property type="entry name" value="SIGMA54_2"/>
    <property type="match status" value="1"/>
</dbReference>
<evidence type="ECO:0000256" key="4">
    <source>
        <dbReference type="ARBA" id="ARBA00022695"/>
    </source>
</evidence>
<dbReference type="Gene3D" id="1.10.10.1330">
    <property type="entry name" value="RNA polymerase sigma-54 factor, core-binding domain"/>
    <property type="match status" value="1"/>
</dbReference>
<dbReference type="InterPro" id="IPR000394">
    <property type="entry name" value="RNA_pol_sigma_54"/>
</dbReference>
<name>V8CCJ6_9HELI</name>
<keyword evidence="4" id="KW-0548">Nucleotidyltransferase</keyword>
<dbReference type="EMBL" id="AZJI01000001">
    <property type="protein sequence ID" value="ETD25133.1"/>
    <property type="molecule type" value="Genomic_DNA"/>
</dbReference>
<dbReference type="PATRIC" id="fig|1357400.3.peg.638"/>
<feature type="domain" description="RNA polymerase sigma factor 54 DNA-binding" evidence="9">
    <location>
        <begin position="291"/>
        <end position="443"/>
    </location>
</feature>
<dbReference type="InterPro" id="IPR038709">
    <property type="entry name" value="RpoN_core-bd_sf"/>
</dbReference>
<feature type="domain" description="RNA polymerase sigma factor 54 core-binding" evidence="10">
    <location>
        <begin position="84"/>
        <end position="261"/>
    </location>
</feature>
<protein>
    <submittedName>
        <fullName evidence="11">RNA polymerase sigma-54 factor</fullName>
    </submittedName>
</protein>
<dbReference type="eggNOG" id="COG1508">
    <property type="taxonomic scope" value="Bacteria"/>
</dbReference>
<evidence type="ECO:0000256" key="6">
    <source>
        <dbReference type="ARBA" id="ARBA00023082"/>
    </source>
</evidence>
<sequence>MAQASMRLRQNIKGKLSNTLKSWLPILQGDLSEVEEILKDCAMQNPFINIKNAREEDFGRVNKASKASKKSNSISAKSSISEKIEQLTIAKDSFYENLRAQISPPLFPTDISQQIAFDIIEGIDSEGYFREDSEACAKRLGVEEAEYEKIRLRFCYLEPRGVGAKDVLESFCFQLESSGTDNDTYELCTQIIHNLSSHTQYKKSPFYEEAMKIIRSFKNPPGLDFDYEESYKIPDIYVLEEEGSVIVRSNDEYYPIIELENRESRIDTLRNNRNANMAETPQDTDKDTQIYIKTKIKEARDLIDALEMRKATIKKVGLMIVDYQYDFFMGGEMKPMKLKDIAEELGYAPSTISRAISNKYLECSRGIFAIKSFFTTAIEGDVSNASIKDFLSEIIKSENKKKPLSDLKILKMIEEKFELKIVRRTITKYRKQLNIASSSERKKLYEIGY</sequence>
<keyword evidence="2" id="KW-0240">DNA-directed RNA polymerase</keyword>
<organism evidence="11 12">
    <name type="scientific">Helicobacter macacae MIT 99-5501</name>
    <dbReference type="NCBI Taxonomy" id="1357400"/>
    <lineage>
        <taxon>Bacteria</taxon>
        <taxon>Pseudomonadati</taxon>
        <taxon>Campylobacterota</taxon>
        <taxon>Epsilonproteobacteria</taxon>
        <taxon>Campylobacterales</taxon>
        <taxon>Helicobacteraceae</taxon>
        <taxon>Helicobacter</taxon>
    </lineage>
</organism>
<dbReference type="Pfam" id="PF00309">
    <property type="entry name" value="Sigma54_AID"/>
    <property type="match status" value="1"/>
</dbReference>
<comment type="caution">
    <text evidence="11">The sequence shown here is derived from an EMBL/GenBank/DDBJ whole genome shotgun (WGS) entry which is preliminary data.</text>
</comment>
<dbReference type="RefSeq" id="WP_023927167.1">
    <property type="nucleotide sequence ID" value="NZ_KI669454.1"/>
</dbReference>
<evidence type="ECO:0000256" key="3">
    <source>
        <dbReference type="ARBA" id="ARBA00022679"/>
    </source>
</evidence>
<dbReference type="PIRSF" id="PIRSF000774">
    <property type="entry name" value="RpoN"/>
    <property type="match status" value="1"/>
</dbReference>
<keyword evidence="3" id="KW-0808">Transferase</keyword>
<dbReference type="GO" id="GO:0003677">
    <property type="term" value="F:DNA binding"/>
    <property type="evidence" value="ECO:0007669"/>
    <property type="project" value="UniProtKB-KW"/>
</dbReference>
<comment type="similarity">
    <text evidence="1">Belongs to the sigma-54 factor family.</text>
</comment>
<dbReference type="InterPro" id="IPR007046">
    <property type="entry name" value="RNA_pol_sigma_54_core-bd"/>
</dbReference>
<dbReference type="PANTHER" id="PTHR32248">
    <property type="entry name" value="RNA POLYMERASE SIGMA-54 FACTOR"/>
    <property type="match status" value="1"/>
</dbReference>
<dbReference type="NCBIfam" id="TIGR02395">
    <property type="entry name" value="rpoN_sigma"/>
    <property type="match status" value="1"/>
</dbReference>
<proteinExistence type="inferred from homology"/>
<dbReference type="PROSITE" id="PS50044">
    <property type="entry name" value="SIGMA54_3"/>
    <property type="match status" value="1"/>
</dbReference>
<dbReference type="InterPro" id="IPR007634">
    <property type="entry name" value="RNA_pol_sigma_54_DNA-bd"/>
</dbReference>
<dbReference type="AlphaFoldDB" id="V8CCJ6"/>
<evidence type="ECO:0000256" key="8">
    <source>
        <dbReference type="ARBA" id="ARBA00023163"/>
    </source>
</evidence>
<evidence type="ECO:0000256" key="7">
    <source>
        <dbReference type="ARBA" id="ARBA00023125"/>
    </source>
</evidence>
<dbReference type="STRING" id="1357400.HMPREF2086_00468"/>
<evidence type="ECO:0000256" key="2">
    <source>
        <dbReference type="ARBA" id="ARBA00022478"/>
    </source>
</evidence>
<keyword evidence="6" id="KW-0731">Sigma factor</keyword>
<accession>V8CCJ6</accession>
<keyword evidence="7" id="KW-0238">DNA-binding</keyword>
<keyword evidence="8" id="KW-0804">Transcription</keyword>
<dbReference type="PANTHER" id="PTHR32248:SF4">
    <property type="entry name" value="RNA POLYMERASE SIGMA-54 FACTOR"/>
    <property type="match status" value="1"/>
</dbReference>
<dbReference type="Pfam" id="PF04552">
    <property type="entry name" value="Sigma54_DBD"/>
    <property type="match status" value="1"/>
</dbReference>
<evidence type="ECO:0000256" key="5">
    <source>
        <dbReference type="ARBA" id="ARBA00023015"/>
    </source>
</evidence>
<dbReference type="NCBIfam" id="NF004602">
    <property type="entry name" value="PRK05932.2-4"/>
    <property type="match status" value="1"/>
</dbReference>
<keyword evidence="12" id="KW-1185">Reference proteome</keyword>
<dbReference type="Pfam" id="PF04963">
    <property type="entry name" value="Sigma54_CBD"/>
    <property type="match status" value="1"/>
</dbReference>
<gene>
    <name evidence="11" type="ORF">HMPREF2086_00468</name>
</gene>
<evidence type="ECO:0000313" key="12">
    <source>
        <dbReference type="Proteomes" id="UP000018731"/>
    </source>
</evidence>
<dbReference type="GO" id="GO:0016987">
    <property type="term" value="F:sigma factor activity"/>
    <property type="evidence" value="ECO:0007669"/>
    <property type="project" value="UniProtKB-KW"/>
</dbReference>
<keyword evidence="5" id="KW-0805">Transcription regulation</keyword>
<evidence type="ECO:0000259" key="9">
    <source>
        <dbReference type="Pfam" id="PF04552"/>
    </source>
</evidence>
<dbReference type="PRINTS" id="PR00045">
    <property type="entry name" value="SIGMA54FCT"/>
</dbReference>
<reference evidence="11 12" key="1">
    <citation type="journal article" date="2014" name="Genome Announc.">
        <title>Draft genome sequences of six enterohepatic helicobacter species isolated from humans and one from rhesus macaques.</title>
        <authorList>
            <person name="Shen Z."/>
            <person name="Sheh A."/>
            <person name="Young S.K."/>
            <person name="Abouelliel A."/>
            <person name="Ward D.V."/>
            <person name="Earl A.M."/>
            <person name="Fox J.G."/>
        </authorList>
    </citation>
    <scope>NUCLEOTIDE SEQUENCE [LARGE SCALE GENOMIC DNA]</scope>
    <source>
        <strain evidence="11 12">MIT 99-5501</strain>
    </source>
</reference>
<dbReference type="Gene3D" id="1.10.10.60">
    <property type="entry name" value="Homeodomain-like"/>
    <property type="match status" value="1"/>
</dbReference>
<dbReference type="GO" id="GO:0000428">
    <property type="term" value="C:DNA-directed RNA polymerase complex"/>
    <property type="evidence" value="ECO:0007669"/>
    <property type="project" value="UniProtKB-KW"/>
</dbReference>
<dbReference type="GO" id="GO:0001216">
    <property type="term" value="F:DNA-binding transcription activator activity"/>
    <property type="evidence" value="ECO:0007669"/>
    <property type="project" value="InterPro"/>
</dbReference>
<evidence type="ECO:0000256" key="1">
    <source>
        <dbReference type="ARBA" id="ARBA00008798"/>
    </source>
</evidence>
<dbReference type="HOGENOM" id="CLU_020569_1_0_7"/>
<evidence type="ECO:0000259" key="10">
    <source>
        <dbReference type="Pfam" id="PF04963"/>
    </source>
</evidence>
<dbReference type="GO" id="GO:0006352">
    <property type="term" value="P:DNA-templated transcription initiation"/>
    <property type="evidence" value="ECO:0007669"/>
    <property type="project" value="InterPro"/>
</dbReference>